<comment type="subcellular location">
    <subcellularLocation>
        <location evidence="1">Nucleus</location>
    </subcellularLocation>
</comment>
<dbReference type="GO" id="GO:0005634">
    <property type="term" value="C:nucleus"/>
    <property type="evidence" value="ECO:0007669"/>
    <property type="project" value="UniProtKB-SubCell"/>
</dbReference>
<dbReference type="EMBL" id="NCKU01003150">
    <property type="protein sequence ID" value="RWS08073.1"/>
    <property type="molecule type" value="Genomic_DNA"/>
</dbReference>
<gene>
    <name evidence="5" type="ORF">B4U79_01212</name>
</gene>
<dbReference type="AlphaFoldDB" id="A0A443QYJ8"/>
<proteinExistence type="predicted"/>
<dbReference type="InterPro" id="IPR013882">
    <property type="entry name" value="Ctp1_C"/>
</dbReference>
<comment type="caution">
    <text evidence="5">The sequence shown here is derived from an EMBL/GenBank/DDBJ whole genome shotgun (WGS) entry which is preliminary data.</text>
</comment>
<dbReference type="STRING" id="1965070.A0A443QYJ8"/>
<protein>
    <recommendedName>
        <fullName evidence="4">DNA endonuclease activator Ctp1 C-terminal domain-containing protein</fullName>
    </recommendedName>
</protein>
<evidence type="ECO:0000256" key="1">
    <source>
        <dbReference type="ARBA" id="ARBA00004123"/>
    </source>
</evidence>
<organism evidence="5 6">
    <name type="scientific">Dinothrombium tinctorium</name>
    <dbReference type="NCBI Taxonomy" id="1965070"/>
    <lineage>
        <taxon>Eukaryota</taxon>
        <taxon>Metazoa</taxon>
        <taxon>Ecdysozoa</taxon>
        <taxon>Arthropoda</taxon>
        <taxon>Chelicerata</taxon>
        <taxon>Arachnida</taxon>
        <taxon>Acari</taxon>
        <taxon>Acariformes</taxon>
        <taxon>Trombidiformes</taxon>
        <taxon>Prostigmata</taxon>
        <taxon>Anystina</taxon>
        <taxon>Parasitengona</taxon>
        <taxon>Trombidioidea</taxon>
        <taxon>Trombidiidae</taxon>
        <taxon>Dinothrombium</taxon>
    </lineage>
</organism>
<keyword evidence="3" id="KW-0539">Nucleus</keyword>
<keyword evidence="2" id="KW-0227">DNA damage</keyword>
<evidence type="ECO:0000313" key="6">
    <source>
        <dbReference type="Proteomes" id="UP000285301"/>
    </source>
</evidence>
<dbReference type="Proteomes" id="UP000285301">
    <property type="component" value="Unassembled WGS sequence"/>
</dbReference>
<evidence type="ECO:0000259" key="4">
    <source>
        <dbReference type="Pfam" id="PF08573"/>
    </source>
</evidence>
<evidence type="ECO:0000256" key="2">
    <source>
        <dbReference type="ARBA" id="ARBA00022763"/>
    </source>
</evidence>
<evidence type="ECO:0000256" key="3">
    <source>
        <dbReference type="ARBA" id="ARBA00023242"/>
    </source>
</evidence>
<dbReference type="Pfam" id="PF08573">
    <property type="entry name" value="SAE2"/>
    <property type="match status" value="1"/>
</dbReference>
<dbReference type="OrthoDB" id="5801062at2759"/>
<keyword evidence="6" id="KW-1185">Reference proteome</keyword>
<accession>A0A443QYJ8</accession>
<sequence>MSEKIDENNVICVLCDESFALKQKQSGKWHKLIISDLFEIADFNEYFAFWKTVFREKDALKKHCATVTRNTNEAGANPTKNEKYFILCPDIIPKDKELRDELNGKIIADSPKKKIVPLVEVRTSNNTKRFSRQSSNEESSKRKCVEMTVVDTCVRKKQERNLLNGYECEDCYEYFKDLGLPEKELRQRLNKCSRHRGHFSPPKTPEHFWEMGFPSTPECKRRGLFLSDS</sequence>
<dbReference type="GO" id="GO:0010792">
    <property type="term" value="P:DNA double-strand break processing involved in repair via single-strand annealing"/>
    <property type="evidence" value="ECO:0007669"/>
    <property type="project" value="TreeGrafter"/>
</dbReference>
<name>A0A443QYJ8_9ACAR</name>
<dbReference type="GO" id="GO:0003684">
    <property type="term" value="F:damaged DNA binding"/>
    <property type="evidence" value="ECO:0007669"/>
    <property type="project" value="TreeGrafter"/>
</dbReference>
<dbReference type="InterPro" id="IPR033316">
    <property type="entry name" value="RBBP8-like"/>
</dbReference>
<dbReference type="PANTHER" id="PTHR15107:SF0">
    <property type="entry name" value="DNA ENDONUCLEASE ACTIVATOR CTP1 C-TERMINAL DOMAIN-CONTAINING PROTEIN"/>
    <property type="match status" value="1"/>
</dbReference>
<reference evidence="5 6" key="1">
    <citation type="journal article" date="2018" name="Gigascience">
        <title>Genomes of trombidid mites reveal novel predicted allergens and laterally-transferred genes associated with secondary metabolism.</title>
        <authorList>
            <person name="Dong X."/>
            <person name="Chaisiri K."/>
            <person name="Xia D."/>
            <person name="Armstrong S.D."/>
            <person name="Fang Y."/>
            <person name="Donnelly M.J."/>
            <person name="Kadowaki T."/>
            <person name="McGarry J.W."/>
            <person name="Darby A.C."/>
            <person name="Makepeace B.L."/>
        </authorList>
    </citation>
    <scope>NUCLEOTIDE SEQUENCE [LARGE SCALE GENOMIC DNA]</scope>
    <source>
        <strain evidence="5">UoL-WK</strain>
    </source>
</reference>
<dbReference type="PANTHER" id="PTHR15107">
    <property type="entry name" value="RETINOBLASTOMA BINDING PROTEIN 8"/>
    <property type="match status" value="1"/>
</dbReference>
<evidence type="ECO:0000313" key="5">
    <source>
        <dbReference type="EMBL" id="RWS08073.1"/>
    </source>
</evidence>
<feature type="domain" description="DNA endonuclease activator Ctp1 C-terminal" evidence="4">
    <location>
        <begin position="182"/>
        <end position="218"/>
    </location>
</feature>